<evidence type="ECO:0000313" key="6">
    <source>
        <dbReference type="EMBL" id="CAD8087042.1"/>
    </source>
</evidence>
<evidence type="ECO:0000256" key="1">
    <source>
        <dbReference type="ARBA" id="ARBA00004141"/>
    </source>
</evidence>
<sequence>MQETQSNDNYIALDITTQQSVGSEQAQKRESRTKKKNKIKIIPPLRNENFYNEQIRADFIMKVYICLTMELTFTFVMVILGLYTNMQYWLVTTGQQKSCYCAFGNFAQCGCTYFSHYYPTWLFYVSITASIILHITVFCGGKRIRKRPWNLIILGLYILFFGFLVTNLCILIAYEFGVGIVWQAIGITFIFVLALTIYQFKTKNCLSYRVGSICLFIPTLAIMLILMGVYSNYALSIFLCTLFIIGEGFFLIWETQMIIGDEKLKLTIDDYEIGSLLLYASIIQLIWRIMIWIMAIKDKKVGREIVRECTLHQLNKKSYKEAK</sequence>
<keyword evidence="3 5" id="KW-1133">Transmembrane helix</keyword>
<feature type="transmembrane region" description="Helical" evidence="5">
    <location>
        <begin position="273"/>
        <end position="295"/>
    </location>
</feature>
<feature type="transmembrane region" description="Helical" evidence="5">
    <location>
        <begin position="180"/>
        <end position="198"/>
    </location>
</feature>
<dbReference type="PANTHER" id="PTHR23291">
    <property type="entry name" value="BAX INHIBITOR-RELATED"/>
    <property type="match status" value="1"/>
</dbReference>
<dbReference type="InterPro" id="IPR006214">
    <property type="entry name" value="Bax_inhibitor_1-related"/>
</dbReference>
<keyword evidence="2 5" id="KW-0812">Transmembrane</keyword>
<feature type="transmembrane region" description="Helical" evidence="5">
    <location>
        <begin position="210"/>
        <end position="227"/>
    </location>
</feature>
<accession>A0A8S1N4T1</accession>
<evidence type="ECO:0000256" key="4">
    <source>
        <dbReference type="ARBA" id="ARBA00023136"/>
    </source>
</evidence>
<dbReference type="OMA" id="IVWQAIG"/>
<feature type="transmembrane region" description="Helical" evidence="5">
    <location>
        <begin position="151"/>
        <end position="174"/>
    </location>
</feature>
<evidence type="ECO:0000256" key="5">
    <source>
        <dbReference type="RuleBase" id="RU004379"/>
    </source>
</evidence>
<gene>
    <name evidence="6" type="ORF">PPRIM_AZ9-3.1.T0770226</name>
</gene>
<feature type="transmembrane region" description="Helical" evidence="5">
    <location>
        <begin position="121"/>
        <end position="139"/>
    </location>
</feature>
<proteinExistence type="inferred from homology"/>
<keyword evidence="7" id="KW-1185">Reference proteome</keyword>
<name>A0A8S1N4T1_PARPR</name>
<protein>
    <recommendedName>
        <fullName evidence="8">Transmembrane protein</fullName>
    </recommendedName>
</protein>
<evidence type="ECO:0000256" key="3">
    <source>
        <dbReference type="ARBA" id="ARBA00022989"/>
    </source>
</evidence>
<comment type="similarity">
    <text evidence="5">Belongs to the BI1 family.</text>
</comment>
<evidence type="ECO:0000313" key="7">
    <source>
        <dbReference type="Proteomes" id="UP000688137"/>
    </source>
</evidence>
<dbReference type="Proteomes" id="UP000688137">
    <property type="component" value="Unassembled WGS sequence"/>
</dbReference>
<comment type="subcellular location">
    <subcellularLocation>
        <location evidence="1">Membrane</location>
        <topology evidence="1">Multi-pass membrane protein</topology>
    </subcellularLocation>
</comment>
<dbReference type="GO" id="GO:0016020">
    <property type="term" value="C:membrane"/>
    <property type="evidence" value="ECO:0007669"/>
    <property type="project" value="UniProtKB-SubCell"/>
</dbReference>
<dbReference type="AlphaFoldDB" id="A0A8S1N4T1"/>
<dbReference type="EMBL" id="CAJJDM010000080">
    <property type="protein sequence ID" value="CAD8087042.1"/>
    <property type="molecule type" value="Genomic_DNA"/>
</dbReference>
<evidence type="ECO:0000256" key="2">
    <source>
        <dbReference type="ARBA" id="ARBA00022692"/>
    </source>
</evidence>
<dbReference type="Pfam" id="PF01027">
    <property type="entry name" value="Bax1-I"/>
    <property type="match status" value="1"/>
</dbReference>
<feature type="transmembrane region" description="Helical" evidence="5">
    <location>
        <begin position="233"/>
        <end position="253"/>
    </location>
</feature>
<comment type="caution">
    <text evidence="6">The sequence shown here is derived from an EMBL/GenBank/DDBJ whole genome shotgun (WGS) entry which is preliminary data.</text>
</comment>
<feature type="transmembrane region" description="Helical" evidence="5">
    <location>
        <begin position="63"/>
        <end position="83"/>
    </location>
</feature>
<keyword evidence="4 5" id="KW-0472">Membrane</keyword>
<organism evidence="6 7">
    <name type="scientific">Paramecium primaurelia</name>
    <dbReference type="NCBI Taxonomy" id="5886"/>
    <lineage>
        <taxon>Eukaryota</taxon>
        <taxon>Sar</taxon>
        <taxon>Alveolata</taxon>
        <taxon>Ciliophora</taxon>
        <taxon>Intramacronucleata</taxon>
        <taxon>Oligohymenophorea</taxon>
        <taxon>Peniculida</taxon>
        <taxon>Parameciidae</taxon>
        <taxon>Paramecium</taxon>
    </lineage>
</organism>
<dbReference type="PANTHER" id="PTHR23291:SF47">
    <property type="entry name" value="TRANSMEMBRANE BAX INHIBITOR MOTIF CONTAINING 7"/>
    <property type="match status" value="1"/>
</dbReference>
<evidence type="ECO:0008006" key="8">
    <source>
        <dbReference type="Google" id="ProtNLM"/>
    </source>
</evidence>
<reference evidence="6" key="1">
    <citation type="submission" date="2021-01" db="EMBL/GenBank/DDBJ databases">
        <authorList>
            <consortium name="Genoscope - CEA"/>
            <person name="William W."/>
        </authorList>
    </citation>
    <scope>NUCLEOTIDE SEQUENCE</scope>
</reference>